<feature type="transmembrane region" description="Helical" evidence="1">
    <location>
        <begin position="326"/>
        <end position="347"/>
    </location>
</feature>
<dbReference type="KEGG" id="ccro:CMC5_055340"/>
<feature type="transmembrane region" description="Helical" evidence="1">
    <location>
        <begin position="148"/>
        <end position="181"/>
    </location>
</feature>
<feature type="chain" id="PRO_5005459574" evidence="2">
    <location>
        <begin position="19"/>
        <end position="421"/>
    </location>
</feature>
<feature type="transmembrane region" description="Helical" evidence="1">
    <location>
        <begin position="219"/>
        <end position="238"/>
    </location>
</feature>
<sequence length="421" mass="42415">MSAHLLLFRVLTTTAARAAAPSAVPLYLGLLLVLPVLFGPNGLRAETVTRAAQASPALALGLLSMWLLLTAHVARAVVELPEALLLRALPVHRGVFLGITGLHLAVIHAPWGVLWGRGEGGLAGMGALAVAVGLHGLLLARSSRLTELAAAVVLVVVAALPGEASAPLAALVAPLGVMAAWRRAPERTSSARGGGLPHWAPAALAVALLRVARRAEPGVLLRGMVLALLGGLVTPFAIRGHDVEVPAERCALSLQIAGVTLAVGGAGIGAAVLRAEQAQAWLLDALGVSGGLRTRGAAGASGVGGALLGWAHGGLTAFGLGASPTLVVRLVVESTLWGASLGVMAVWHAREALVAGPRRDRVGSIRVLLLSGLTVSLAGWLGEVAIVPIAGLSIALAALSARKAAVLPPPRCARNSGGTAR</sequence>
<keyword evidence="1" id="KW-0812">Transmembrane</keyword>
<dbReference type="STRING" id="52.CMC5_055340"/>
<dbReference type="RefSeq" id="WP_050433139.1">
    <property type="nucleotide sequence ID" value="NZ_CP012159.1"/>
</dbReference>
<organism evidence="3 4">
    <name type="scientific">Chondromyces crocatus</name>
    <dbReference type="NCBI Taxonomy" id="52"/>
    <lineage>
        <taxon>Bacteria</taxon>
        <taxon>Pseudomonadati</taxon>
        <taxon>Myxococcota</taxon>
        <taxon>Polyangia</taxon>
        <taxon>Polyangiales</taxon>
        <taxon>Polyangiaceae</taxon>
        <taxon>Chondromyces</taxon>
    </lineage>
</organism>
<dbReference type="EMBL" id="CP012159">
    <property type="protein sequence ID" value="AKT41335.1"/>
    <property type="molecule type" value="Genomic_DNA"/>
</dbReference>
<evidence type="ECO:0000256" key="2">
    <source>
        <dbReference type="SAM" id="SignalP"/>
    </source>
</evidence>
<keyword evidence="1" id="KW-0472">Membrane</keyword>
<feature type="transmembrane region" description="Helical" evidence="1">
    <location>
        <begin position="94"/>
        <end position="115"/>
    </location>
</feature>
<proteinExistence type="predicted"/>
<feature type="transmembrane region" description="Helical" evidence="1">
    <location>
        <begin position="122"/>
        <end position="142"/>
    </location>
</feature>
<feature type="transmembrane region" description="Helical" evidence="1">
    <location>
        <begin position="28"/>
        <end position="45"/>
    </location>
</feature>
<keyword evidence="1" id="KW-1133">Transmembrane helix</keyword>
<name>A0A0K1EKE1_CHOCO</name>
<protein>
    <submittedName>
        <fullName evidence="3">Uncharacterized protein</fullName>
    </submittedName>
</protein>
<accession>A0A0K1EKE1</accession>
<feature type="transmembrane region" description="Helical" evidence="1">
    <location>
        <begin position="57"/>
        <end position="74"/>
    </location>
</feature>
<evidence type="ECO:0000313" key="4">
    <source>
        <dbReference type="Proteomes" id="UP000067626"/>
    </source>
</evidence>
<reference evidence="3 4" key="1">
    <citation type="submission" date="2015-07" db="EMBL/GenBank/DDBJ databases">
        <title>Genome analysis of myxobacterium Chondromyces crocatus Cm c5 reveals a high potential for natural compound synthesis and the genetic basis for the loss of fruiting body formation.</title>
        <authorList>
            <person name="Zaburannyi N."/>
            <person name="Bunk B."/>
            <person name="Maier J."/>
            <person name="Overmann J."/>
            <person name="Mueller R."/>
        </authorList>
    </citation>
    <scope>NUCLEOTIDE SEQUENCE [LARGE SCALE GENOMIC DNA]</scope>
    <source>
        <strain evidence="3 4">Cm c5</strain>
    </source>
</reference>
<dbReference type="AlphaFoldDB" id="A0A0K1EKE1"/>
<dbReference type="Proteomes" id="UP000067626">
    <property type="component" value="Chromosome"/>
</dbReference>
<gene>
    <name evidence="3" type="ORF">CMC5_055340</name>
</gene>
<feature type="signal peptide" evidence="2">
    <location>
        <begin position="1"/>
        <end position="18"/>
    </location>
</feature>
<feature type="transmembrane region" description="Helical" evidence="1">
    <location>
        <begin position="193"/>
        <end position="213"/>
    </location>
</feature>
<keyword evidence="2" id="KW-0732">Signal</keyword>
<keyword evidence="4" id="KW-1185">Reference proteome</keyword>
<feature type="transmembrane region" description="Helical" evidence="1">
    <location>
        <begin position="368"/>
        <end position="401"/>
    </location>
</feature>
<evidence type="ECO:0000256" key="1">
    <source>
        <dbReference type="SAM" id="Phobius"/>
    </source>
</evidence>
<feature type="transmembrane region" description="Helical" evidence="1">
    <location>
        <begin position="250"/>
        <end position="273"/>
    </location>
</feature>
<evidence type="ECO:0000313" key="3">
    <source>
        <dbReference type="EMBL" id="AKT41335.1"/>
    </source>
</evidence>